<feature type="transmembrane region" description="Helical" evidence="1">
    <location>
        <begin position="126"/>
        <end position="145"/>
    </location>
</feature>
<dbReference type="OrthoDB" id="292153at2"/>
<feature type="transmembrane region" description="Helical" evidence="1">
    <location>
        <begin position="101"/>
        <end position="120"/>
    </location>
</feature>
<keyword evidence="3" id="KW-1185">Reference proteome</keyword>
<keyword evidence="1" id="KW-0812">Transmembrane</keyword>
<keyword evidence="1" id="KW-1133">Transmembrane helix</keyword>
<evidence type="ECO:0000256" key="1">
    <source>
        <dbReference type="SAM" id="Phobius"/>
    </source>
</evidence>
<evidence type="ECO:0000313" key="2">
    <source>
        <dbReference type="EMBL" id="TWU19179.1"/>
    </source>
</evidence>
<accession>A0A5C6C8T5</accession>
<comment type="caution">
    <text evidence="2">The sequence shown here is derived from an EMBL/GenBank/DDBJ whole genome shotgun (WGS) entry which is preliminary data.</text>
</comment>
<dbReference type="AlphaFoldDB" id="A0A5C6C8T5"/>
<dbReference type="RefSeq" id="WP_146406063.1">
    <property type="nucleotide sequence ID" value="NZ_SJPU01000001.1"/>
</dbReference>
<protein>
    <submittedName>
        <fullName evidence="2">Uncharacterized protein</fullName>
    </submittedName>
</protein>
<dbReference type="Proteomes" id="UP000319908">
    <property type="component" value="Unassembled WGS sequence"/>
</dbReference>
<evidence type="ECO:0000313" key="3">
    <source>
        <dbReference type="Proteomes" id="UP000319908"/>
    </source>
</evidence>
<reference evidence="2 3" key="1">
    <citation type="journal article" date="2020" name="Antonie Van Leeuwenhoek">
        <title>Rhodopirellula heiligendammensis sp. nov., Rhodopirellula pilleata sp. nov., and Rhodopirellula solitaria sp. nov. isolated from natural or artificial marine surfaces in Northern Germany and California, USA, and emended description of the genus Rhodopirellula.</title>
        <authorList>
            <person name="Kallscheuer N."/>
            <person name="Wiegand S."/>
            <person name="Jogler M."/>
            <person name="Boedeker C."/>
            <person name="Peeters S.H."/>
            <person name="Rast P."/>
            <person name="Heuer A."/>
            <person name="Jetten M.S.M."/>
            <person name="Rohde M."/>
            <person name="Jogler C."/>
        </authorList>
    </citation>
    <scope>NUCLEOTIDE SEQUENCE [LARGE SCALE GENOMIC DNA]</scope>
    <source>
        <strain evidence="2 3">Poly21</strain>
    </source>
</reference>
<proteinExistence type="predicted"/>
<gene>
    <name evidence="2" type="ORF">Poly21_13500</name>
</gene>
<dbReference type="EMBL" id="SJPU01000001">
    <property type="protein sequence ID" value="TWU19179.1"/>
    <property type="molecule type" value="Genomic_DNA"/>
</dbReference>
<organism evidence="2 3">
    <name type="scientific">Allorhodopirellula heiligendammensis</name>
    <dbReference type="NCBI Taxonomy" id="2714739"/>
    <lineage>
        <taxon>Bacteria</taxon>
        <taxon>Pseudomonadati</taxon>
        <taxon>Planctomycetota</taxon>
        <taxon>Planctomycetia</taxon>
        <taxon>Pirellulales</taxon>
        <taxon>Pirellulaceae</taxon>
        <taxon>Allorhodopirellula</taxon>
    </lineage>
</organism>
<name>A0A5C6C8T5_9BACT</name>
<keyword evidence="1" id="KW-0472">Membrane</keyword>
<sequence>MKLISLTCNHCGAPLDVPKSAKFVTCAYCNARLSIHHTGSTYSTELLDEIKQTTDTLVRDVEKLKGNSELDRLDRQWDRDRSQFMSTHENGTQSVPSKGPILFGTGCVAMFGVFWTILAGSMFPPMALFGIVFILFAVGSGIYGSKKADQYEQAKRSYHQQRRKLIAEQNQAEAD</sequence>